<dbReference type="InterPro" id="IPR000887">
    <property type="entry name" value="Aldlse_KDPG_KHG"/>
</dbReference>
<proteinExistence type="inferred from homology"/>
<dbReference type="AlphaFoldDB" id="A0A0R2U6G9"/>
<sequence>MTDFDLIIPKILPTLTLSSVHEAKKVCDLLRTAKINSLEVTLRSGVSYEAIEYISNESGINLGLGTVLNLKQLLKFKDLKISYVVSPGFDEGISNYCKQEGVVYIPGIETASEIMNMIKHGHKKLKFFPAEQSGGVEKLKSFNAVFPEISFMCTGGINLINYKSYAELRNVFSVGGSFVLPKEFLIEDDLDEAVKYLQLL</sequence>
<name>A0A0R2U6G9_9GAMM</name>
<evidence type="ECO:0000256" key="4">
    <source>
        <dbReference type="ARBA" id="ARBA00023239"/>
    </source>
</evidence>
<comment type="pathway">
    <text evidence="1">Carbohydrate acid metabolism.</text>
</comment>
<dbReference type="Gene3D" id="3.20.20.70">
    <property type="entry name" value="Aldolase class I"/>
    <property type="match status" value="1"/>
</dbReference>
<dbReference type="Proteomes" id="UP000051027">
    <property type="component" value="Unassembled WGS sequence"/>
</dbReference>
<dbReference type="PROSITE" id="PS00160">
    <property type="entry name" value="ALDOLASE_KDPG_KHG_2"/>
    <property type="match status" value="1"/>
</dbReference>
<dbReference type="PANTHER" id="PTHR30246:SF1">
    <property type="entry name" value="2-DEHYDRO-3-DEOXY-6-PHOSPHOGALACTONATE ALDOLASE-RELATED"/>
    <property type="match status" value="1"/>
</dbReference>
<comment type="subunit">
    <text evidence="3">Homotrimer.</text>
</comment>
<dbReference type="InterPro" id="IPR013785">
    <property type="entry name" value="Aldolase_TIM"/>
</dbReference>
<dbReference type="NCBIfam" id="TIGR01182">
    <property type="entry name" value="eda"/>
    <property type="match status" value="1"/>
</dbReference>
<dbReference type="InterPro" id="IPR031338">
    <property type="entry name" value="KDPG/KHG_AS_2"/>
</dbReference>
<comment type="similarity">
    <text evidence="2">Belongs to the KHG/KDPG aldolase family.</text>
</comment>
<dbReference type="EMBL" id="LICS01000052">
    <property type="protein sequence ID" value="KRO95078.1"/>
    <property type="molecule type" value="Genomic_DNA"/>
</dbReference>
<comment type="caution">
    <text evidence="6">The sequence shown here is derived from an EMBL/GenBank/DDBJ whole genome shotgun (WGS) entry which is preliminary data.</text>
</comment>
<keyword evidence="5" id="KW-0119">Carbohydrate metabolism</keyword>
<evidence type="ECO:0000313" key="6">
    <source>
        <dbReference type="EMBL" id="KRO95078.1"/>
    </source>
</evidence>
<reference evidence="6 7" key="1">
    <citation type="submission" date="2015-10" db="EMBL/GenBank/DDBJ databases">
        <title>Metagenome-Assembled Genomes uncover a global brackish microbiome.</title>
        <authorList>
            <person name="Hugerth L.W."/>
            <person name="Larsson J."/>
            <person name="Alneberg J."/>
            <person name="Lindh M.V."/>
            <person name="Legrand C."/>
            <person name="Pinhassi J."/>
            <person name="Andersson A.F."/>
        </authorList>
    </citation>
    <scope>NUCLEOTIDE SEQUENCE [LARGE SCALE GENOMIC DNA]</scope>
    <source>
        <strain evidence="6">BACL1 MAG-120820-bin45</strain>
    </source>
</reference>
<evidence type="ECO:0000256" key="3">
    <source>
        <dbReference type="ARBA" id="ARBA00011233"/>
    </source>
</evidence>
<accession>A0A0R2U6G9</accession>
<evidence type="ECO:0000256" key="1">
    <source>
        <dbReference type="ARBA" id="ARBA00004761"/>
    </source>
</evidence>
<dbReference type="STRING" id="1655612.ABS10_01220"/>
<dbReference type="Pfam" id="PF01081">
    <property type="entry name" value="Aldolase"/>
    <property type="match status" value="1"/>
</dbReference>
<dbReference type="GO" id="GO:0016829">
    <property type="term" value="F:lyase activity"/>
    <property type="evidence" value="ECO:0007669"/>
    <property type="project" value="UniProtKB-KW"/>
</dbReference>
<evidence type="ECO:0000313" key="7">
    <source>
        <dbReference type="Proteomes" id="UP000051027"/>
    </source>
</evidence>
<dbReference type="CDD" id="cd00452">
    <property type="entry name" value="KDPG_aldolase"/>
    <property type="match status" value="1"/>
</dbReference>
<dbReference type="PANTHER" id="PTHR30246">
    <property type="entry name" value="2-KETO-3-DEOXY-6-PHOSPHOGLUCONATE ALDOLASE"/>
    <property type="match status" value="1"/>
</dbReference>
<protein>
    <recommendedName>
        <fullName evidence="8">2-dehydro-3-deoxy-phosphogluconate aldolase</fullName>
    </recommendedName>
</protein>
<organism evidence="6 7">
    <name type="scientific">SAR86 cluster bacterium BACL1 MAG-120820-bin45</name>
    <dbReference type="NCBI Taxonomy" id="1655612"/>
    <lineage>
        <taxon>Bacteria</taxon>
        <taxon>Pseudomonadati</taxon>
        <taxon>Pseudomonadota</taxon>
        <taxon>Gammaproteobacteria</taxon>
        <taxon>SAR86 cluster</taxon>
    </lineage>
</organism>
<evidence type="ECO:0008006" key="8">
    <source>
        <dbReference type="Google" id="ProtNLM"/>
    </source>
</evidence>
<dbReference type="SUPFAM" id="SSF51569">
    <property type="entry name" value="Aldolase"/>
    <property type="match status" value="1"/>
</dbReference>
<keyword evidence="4" id="KW-0456">Lyase</keyword>
<evidence type="ECO:0000256" key="2">
    <source>
        <dbReference type="ARBA" id="ARBA00006906"/>
    </source>
</evidence>
<gene>
    <name evidence="6" type="ORF">ABS10_01220</name>
</gene>
<evidence type="ECO:0000256" key="5">
    <source>
        <dbReference type="ARBA" id="ARBA00023277"/>
    </source>
</evidence>